<dbReference type="InterPro" id="IPR005467">
    <property type="entry name" value="His_kinase_dom"/>
</dbReference>
<evidence type="ECO:0000256" key="6">
    <source>
        <dbReference type="ARBA" id="ARBA00022840"/>
    </source>
</evidence>
<name>A0A7D3XM60_9BACT</name>
<keyword evidence="9" id="KW-0812">Transmembrane</keyword>
<evidence type="ECO:0000256" key="7">
    <source>
        <dbReference type="ARBA" id="ARBA00023012"/>
    </source>
</evidence>
<evidence type="ECO:0000313" key="11">
    <source>
        <dbReference type="EMBL" id="QKG80930.1"/>
    </source>
</evidence>
<dbReference type="GO" id="GO:0000155">
    <property type="term" value="F:phosphorelay sensor kinase activity"/>
    <property type="evidence" value="ECO:0007669"/>
    <property type="project" value="InterPro"/>
</dbReference>
<reference evidence="11 12" key="1">
    <citation type="submission" date="2019-07" db="EMBL/GenBank/DDBJ databases">
        <title>Thalassofilum flectens gen. nov., sp. nov., a novel moderate thermophilic anaerobe from a shallow sea hot spring in Kunashir Island (Russia), representing a new family in the order Bacteroidales, and proposal of Thalassofilacea fam. nov.</title>
        <authorList>
            <person name="Kochetkova T.V."/>
            <person name="Podosokorskaya O.A."/>
            <person name="Novikov A."/>
            <person name="Elcheninov A.G."/>
            <person name="Toshchakov S.V."/>
            <person name="Kublanov I.V."/>
        </authorList>
    </citation>
    <scope>NUCLEOTIDE SEQUENCE [LARGE SCALE GENOMIC DNA]</scope>
    <source>
        <strain evidence="11 12">38-H</strain>
    </source>
</reference>
<evidence type="ECO:0000313" key="12">
    <source>
        <dbReference type="Proteomes" id="UP000500961"/>
    </source>
</evidence>
<dbReference type="KEGG" id="ttz:FHG85_11875"/>
<dbReference type="EMBL" id="CP041345">
    <property type="protein sequence ID" value="QKG80930.1"/>
    <property type="molecule type" value="Genomic_DNA"/>
</dbReference>
<keyword evidence="6" id="KW-0067">ATP-binding</keyword>
<accession>A0A7D3XM60</accession>
<keyword evidence="8" id="KW-0175">Coiled coil</keyword>
<feature type="coiled-coil region" evidence="8">
    <location>
        <begin position="194"/>
        <end position="322"/>
    </location>
</feature>
<keyword evidence="7" id="KW-0902">Two-component regulatory system</keyword>
<dbReference type="SMART" id="SM00387">
    <property type="entry name" value="HATPase_c"/>
    <property type="match status" value="1"/>
</dbReference>
<evidence type="ECO:0000256" key="4">
    <source>
        <dbReference type="ARBA" id="ARBA00022741"/>
    </source>
</evidence>
<dbReference type="InterPro" id="IPR036890">
    <property type="entry name" value="HATPase_C_sf"/>
</dbReference>
<dbReference type="InterPro" id="IPR003594">
    <property type="entry name" value="HATPase_dom"/>
</dbReference>
<feature type="coiled-coil region" evidence="8">
    <location>
        <begin position="539"/>
        <end position="605"/>
    </location>
</feature>
<keyword evidence="12" id="KW-1185">Reference proteome</keyword>
<feature type="domain" description="Histidine kinase" evidence="10">
    <location>
        <begin position="614"/>
        <end position="857"/>
    </location>
</feature>
<dbReference type="SUPFAM" id="SSF55785">
    <property type="entry name" value="PYP-like sensor domain (PAS domain)"/>
    <property type="match status" value="1"/>
</dbReference>
<evidence type="ECO:0000256" key="1">
    <source>
        <dbReference type="ARBA" id="ARBA00000085"/>
    </source>
</evidence>
<dbReference type="PRINTS" id="PR00344">
    <property type="entry name" value="BCTRLSENSOR"/>
</dbReference>
<dbReference type="InterPro" id="IPR036097">
    <property type="entry name" value="HisK_dim/P_sf"/>
</dbReference>
<dbReference type="Gene3D" id="1.10.287.130">
    <property type="match status" value="1"/>
</dbReference>
<comment type="catalytic activity">
    <reaction evidence="1">
        <text>ATP + protein L-histidine = ADP + protein N-phospho-L-histidine.</text>
        <dbReference type="EC" id="2.7.13.3"/>
    </reaction>
</comment>
<keyword evidence="4" id="KW-0547">Nucleotide-binding</keyword>
<evidence type="ECO:0000256" key="2">
    <source>
        <dbReference type="ARBA" id="ARBA00012438"/>
    </source>
</evidence>
<dbReference type="PROSITE" id="PS50109">
    <property type="entry name" value="HIS_KIN"/>
    <property type="match status" value="1"/>
</dbReference>
<organism evidence="11 12">
    <name type="scientific">Tenuifilum thalassicum</name>
    <dbReference type="NCBI Taxonomy" id="2590900"/>
    <lineage>
        <taxon>Bacteria</taxon>
        <taxon>Pseudomonadati</taxon>
        <taxon>Bacteroidota</taxon>
        <taxon>Bacteroidia</taxon>
        <taxon>Bacteroidales</taxon>
        <taxon>Tenuifilaceae</taxon>
        <taxon>Tenuifilum</taxon>
    </lineage>
</organism>
<gene>
    <name evidence="11" type="ORF">FHG85_11875</name>
</gene>
<keyword evidence="9" id="KW-1133">Transmembrane helix</keyword>
<dbReference type="AlphaFoldDB" id="A0A7D3XM60"/>
<dbReference type="PANTHER" id="PTHR43065">
    <property type="entry name" value="SENSOR HISTIDINE KINASE"/>
    <property type="match status" value="1"/>
</dbReference>
<dbReference type="SUPFAM" id="SSF47384">
    <property type="entry name" value="Homodimeric domain of signal transducing histidine kinase"/>
    <property type="match status" value="1"/>
</dbReference>
<dbReference type="Gene3D" id="1.10.287.1490">
    <property type="match status" value="1"/>
</dbReference>
<protein>
    <recommendedName>
        <fullName evidence="2">histidine kinase</fullName>
        <ecNumber evidence="2">2.7.13.3</ecNumber>
    </recommendedName>
</protein>
<dbReference type="SUPFAM" id="SSF55874">
    <property type="entry name" value="ATPase domain of HSP90 chaperone/DNA topoisomerase II/histidine kinase"/>
    <property type="match status" value="1"/>
</dbReference>
<dbReference type="PANTHER" id="PTHR43065:SF46">
    <property type="entry name" value="C4-DICARBOXYLATE TRANSPORT SENSOR PROTEIN DCTB"/>
    <property type="match status" value="1"/>
</dbReference>
<sequence>MHYKLLFISILTFLSYLNGFNASQNTYKRNIDKYQDKEQVPEHKIKAALILNISKFIEWPNKNEFKKYSILIIDDDTLIYNEIRKVQNTYSLNGKSFEVHYNSSITQTPEKYQIIFLGESKSNLLNKLYQSVSGKGVLLYTDNEKDKILTMVNLYYNAESNNISFEINKQSLEENGFVLNPKLIALGGSFIDLKNTYLKTYQQLTKEKQNLEKLKNDLKKLSEEKTRIEREAIELNQKIKTLTINLQRTENEYQKLSVKIQNKDSLLRQTTKELAEKNAERNRLQQKINSQFSLISSSKKELDSLNRKIAQTQAVLTAKQDRIKTQNKIIDEKEGIIARQQKRYYILIFFLFGLFLSLLFATWAYRIKRNMNIKLEKEVQRRTRELNISRQHFQSLFDNAPIAMLEMDLSQLFLFSSDFTKSNNQTGDNSKSLGLEEIQEAIRLIRITNINKKGYELFGFKNLDDANVNYINTFTQDSIISFNNVIKTLAKREQFFNYQSIRRSLNGNELYLILKWIALPGYTEDYSKVLVTAIDITKLKRYEQELKMHKDHLEDIVKERTQEILDLNNELKESNEELLLKTEELEQTVHLLEEAQNQLVQQEKMASLGMLTAGIAHEINNPINFISGSQQAIGSLIDELWNNLNRYKTIAAKHSPNHFGKEKNINSNEDEEIYSSVKMMLNNIETGIDRTTAIIRSLKTFVHADNTTIQEVSIQETLRDVLNMLQGLYKNHVEIVKHIQQDLPTIKCPSNQLHQVLMNILTNAIDAIENEGKIEITAEYLKKNQSIILKIKDTGTGIPEEIKEKIFDPFFTTKEVGKGTGLGLYITYNIIKSLNGNIDVSSTRGKGTEFIITLPTS</sequence>
<evidence type="ECO:0000259" key="10">
    <source>
        <dbReference type="PROSITE" id="PS50109"/>
    </source>
</evidence>
<keyword evidence="5" id="KW-0418">Kinase</keyword>
<evidence type="ECO:0000256" key="3">
    <source>
        <dbReference type="ARBA" id="ARBA00022679"/>
    </source>
</evidence>
<proteinExistence type="predicted"/>
<dbReference type="GO" id="GO:0005524">
    <property type="term" value="F:ATP binding"/>
    <property type="evidence" value="ECO:0007669"/>
    <property type="project" value="UniProtKB-KW"/>
</dbReference>
<evidence type="ECO:0000256" key="5">
    <source>
        <dbReference type="ARBA" id="ARBA00022777"/>
    </source>
</evidence>
<dbReference type="Gene3D" id="3.30.565.10">
    <property type="entry name" value="Histidine kinase-like ATPase, C-terminal domain"/>
    <property type="match status" value="1"/>
</dbReference>
<feature type="transmembrane region" description="Helical" evidence="9">
    <location>
        <begin position="344"/>
        <end position="365"/>
    </location>
</feature>
<evidence type="ECO:0000256" key="9">
    <source>
        <dbReference type="SAM" id="Phobius"/>
    </source>
</evidence>
<dbReference type="InterPro" id="IPR025293">
    <property type="entry name" value="YfiR/HmsC-like"/>
</dbReference>
<dbReference type="EC" id="2.7.13.3" evidence="2"/>
<evidence type="ECO:0000256" key="8">
    <source>
        <dbReference type="SAM" id="Coils"/>
    </source>
</evidence>
<keyword evidence="9" id="KW-0472">Membrane</keyword>
<dbReference type="Pfam" id="PF02518">
    <property type="entry name" value="HATPase_c"/>
    <property type="match status" value="1"/>
</dbReference>
<dbReference type="Proteomes" id="UP000500961">
    <property type="component" value="Chromosome"/>
</dbReference>
<keyword evidence="3" id="KW-0808">Transferase</keyword>
<dbReference type="Pfam" id="PF13689">
    <property type="entry name" value="DUF4154"/>
    <property type="match status" value="1"/>
</dbReference>
<dbReference type="InterPro" id="IPR004358">
    <property type="entry name" value="Sig_transdc_His_kin-like_C"/>
</dbReference>
<dbReference type="InterPro" id="IPR035965">
    <property type="entry name" value="PAS-like_dom_sf"/>
</dbReference>
<dbReference type="RefSeq" id="WP_173076174.1">
    <property type="nucleotide sequence ID" value="NZ_CP041345.1"/>
</dbReference>